<dbReference type="AlphaFoldDB" id="C9K7J5"/>
<dbReference type="EMBL" id="AB525200">
    <property type="protein sequence ID" value="BAI44819.1"/>
    <property type="molecule type" value="Genomic_DNA"/>
</dbReference>
<name>C9K7J5_ALTAL</name>
<gene>
    <name evidence="1" type="primary">ORF31</name>
</gene>
<proteinExistence type="predicted"/>
<evidence type="ECO:0000313" key="1">
    <source>
        <dbReference type="EMBL" id="BAI44819.1"/>
    </source>
</evidence>
<sequence length="421" mass="46759">MTQGLASPAAVHEVQGWTIMESALVYRQNPCTGASSNVEFPDDAQTALEVFSDERSSAERLFSCLASFLFSITSCFTDFKDALYQAHHSRAPCARGNLPSNSVRSFMPLATTQKLIRPDSSISWTCITSCRFHESVASDLHEEKIVHHCNQDFESDRSIDLDALEVPSRQSSLIGNAWFSDRCERTVSQPEHTEAAEMKWSSVQPDSEEHGMFPTSTVDLSTSADTQCPLTHSLQHADLPPPSSMDQLYAFDLVGNALRDFRASRVESRKCISVIDIQLQIQVSNTVYQVSDCRLVRLLALWPWVRASGFTATLLLLFFAVSASDPSSNFTIEYQRHLLLVVRALSCLPGGTCDVFVATLPPFKLARANKCYSMFMGIAFKLNDGLQFVPRGVLAVDVRYIDPPVKNNIGEEKCVPRLLLS</sequence>
<reference evidence="1" key="1">
    <citation type="submission" date="2009-10" db="EMBL/GenBank/DDBJ databases">
        <title>A Zn(II)2Cys6 transcription regulator encoded by the AMT gene cluster negatively controls AM-toxin production in the apple pathotype of Alternaria alternata.</title>
        <authorList>
            <person name="Harimoto Y."/>
            <person name="Kodama M."/>
            <person name="Yamamoto M."/>
            <person name="Otani H."/>
            <person name="Tsuge T."/>
        </authorList>
    </citation>
    <scope>NUCLEOTIDE SEQUENCE</scope>
    <source>
        <strain evidence="1">NBRC 8984</strain>
    </source>
</reference>
<protein>
    <submittedName>
        <fullName evidence="1">Uncharacterized protein ORF31</fullName>
    </submittedName>
</protein>
<organism evidence="1">
    <name type="scientific">Alternaria alternata</name>
    <name type="common">Alternaria rot fungus</name>
    <name type="synonym">Torula alternata</name>
    <dbReference type="NCBI Taxonomy" id="5599"/>
    <lineage>
        <taxon>Eukaryota</taxon>
        <taxon>Fungi</taxon>
        <taxon>Dikarya</taxon>
        <taxon>Ascomycota</taxon>
        <taxon>Pezizomycotina</taxon>
        <taxon>Dothideomycetes</taxon>
        <taxon>Pleosporomycetidae</taxon>
        <taxon>Pleosporales</taxon>
        <taxon>Pleosporineae</taxon>
        <taxon>Pleosporaceae</taxon>
        <taxon>Alternaria</taxon>
        <taxon>Alternaria sect. Alternaria</taxon>
        <taxon>Alternaria alternata complex</taxon>
    </lineage>
</organism>
<accession>C9K7J5</accession>